<protein>
    <submittedName>
        <fullName evidence="4">Uncharacterized protein LOC111104415</fullName>
    </submittedName>
</protein>
<name>A0A8B8AS91_CRAVI</name>
<dbReference type="GeneID" id="111104415"/>
<evidence type="ECO:0000256" key="1">
    <source>
        <dbReference type="SAM" id="MobiDB-lite"/>
    </source>
</evidence>
<dbReference type="RefSeq" id="XP_022294050.1">
    <property type="nucleotide sequence ID" value="XM_022438342.1"/>
</dbReference>
<keyword evidence="2" id="KW-0472">Membrane</keyword>
<feature type="transmembrane region" description="Helical" evidence="2">
    <location>
        <begin position="146"/>
        <end position="167"/>
    </location>
</feature>
<evidence type="ECO:0000256" key="2">
    <source>
        <dbReference type="SAM" id="Phobius"/>
    </source>
</evidence>
<accession>A0A8B8AS91</accession>
<sequence>MACTSKHDSTLTEMEPLNENQESPAQTKPNEDRAEQVELSLLLETRSTQKDPNAVHTYAIESAYGNTTENPYRETTVTVPYLVKKVPEDDLTPRPWKTFNQVLCVSYISVIFCLCIGAYANREAWKAKLYNGKGLYGLAQKRAKRAVIVSYLAVVVGFIYVIIFVSLGTTGNL</sequence>
<feature type="compositionally biased region" description="Basic and acidic residues" evidence="1">
    <location>
        <begin position="1"/>
        <end position="10"/>
    </location>
</feature>
<evidence type="ECO:0000313" key="3">
    <source>
        <dbReference type="Proteomes" id="UP000694844"/>
    </source>
</evidence>
<feature type="transmembrane region" description="Helical" evidence="2">
    <location>
        <begin position="99"/>
        <end position="120"/>
    </location>
</feature>
<keyword evidence="2" id="KW-0812">Transmembrane</keyword>
<dbReference type="Proteomes" id="UP000694844">
    <property type="component" value="Chromosome 7"/>
</dbReference>
<evidence type="ECO:0000313" key="4">
    <source>
        <dbReference type="RefSeq" id="XP_022294050.1"/>
    </source>
</evidence>
<dbReference type="AlphaFoldDB" id="A0A8B8AS91"/>
<organism evidence="3 4">
    <name type="scientific">Crassostrea virginica</name>
    <name type="common">Eastern oyster</name>
    <dbReference type="NCBI Taxonomy" id="6565"/>
    <lineage>
        <taxon>Eukaryota</taxon>
        <taxon>Metazoa</taxon>
        <taxon>Spiralia</taxon>
        <taxon>Lophotrochozoa</taxon>
        <taxon>Mollusca</taxon>
        <taxon>Bivalvia</taxon>
        <taxon>Autobranchia</taxon>
        <taxon>Pteriomorphia</taxon>
        <taxon>Ostreida</taxon>
        <taxon>Ostreoidea</taxon>
        <taxon>Ostreidae</taxon>
        <taxon>Crassostrea</taxon>
    </lineage>
</organism>
<feature type="region of interest" description="Disordered" evidence="1">
    <location>
        <begin position="1"/>
        <end position="34"/>
    </location>
</feature>
<feature type="compositionally biased region" description="Polar residues" evidence="1">
    <location>
        <begin position="18"/>
        <end position="28"/>
    </location>
</feature>
<dbReference type="OrthoDB" id="6116039at2759"/>
<gene>
    <name evidence="4" type="primary">LOC111104415</name>
</gene>
<proteinExistence type="predicted"/>
<reference evidence="4" key="1">
    <citation type="submission" date="2025-08" db="UniProtKB">
        <authorList>
            <consortium name="RefSeq"/>
        </authorList>
    </citation>
    <scope>IDENTIFICATION</scope>
    <source>
        <tissue evidence="4">Whole sample</tissue>
    </source>
</reference>
<keyword evidence="3" id="KW-1185">Reference proteome</keyword>
<keyword evidence="2" id="KW-1133">Transmembrane helix</keyword>
<dbReference type="KEGG" id="cvn:111104415"/>